<feature type="binding site" evidence="11">
    <location>
        <position position="34"/>
    </location>
    <ligand>
        <name>NAD(+)</name>
        <dbReference type="ChEBI" id="CHEBI:57540"/>
    </ligand>
</feature>
<evidence type="ECO:0000259" key="12">
    <source>
        <dbReference type="SMART" id="SM00984"/>
    </source>
</evidence>
<dbReference type="InterPro" id="IPR017476">
    <property type="entry name" value="UDP-Glc/GDP-Man"/>
</dbReference>
<dbReference type="AlphaFoldDB" id="A0AA41QFN1"/>
<feature type="binding site" evidence="10">
    <location>
        <position position="197"/>
    </location>
    <ligand>
        <name>substrate</name>
    </ligand>
</feature>
<feature type="domain" description="UDP-glucose/GDP-mannose dehydrogenase C-terminal" evidence="12">
    <location>
        <begin position="300"/>
        <end position="387"/>
    </location>
</feature>
<feature type="binding site" evidence="10">
    <location>
        <position position="250"/>
    </location>
    <ligand>
        <name>substrate</name>
    </ligand>
</feature>
<dbReference type="Pfam" id="PF03721">
    <property type="entry name" value="UDPG_MGDP_dh_N"/>
    <property type="match status" value="1"/>
</dbReference>
<evidence type="ECO:0000313" key="14">
    <source>
        <dbReference type="Proteomes" id="UP001165405"/>
    </source>
</evidence>
<dbReference type="NCBIfam" id="TIGR03026">
    <property type="entry name" value="NDP-sugDHase"/>
    <property type="match status" value="1"/>
</dbReference>
<dbReference type="InterPro" id="IPR036220">
    <property type="entry name" value="UDP-Glc/GDP-Man_DH_C_sf"/>
</dbReference>
<feature type="binding site" evidence="10">
    <location>
        <position position="306"/>
    </location>
    <ligand>
        <name>substrate</name>
    </ligand>
</feature>
<evidence type="ECO:0000256" key="10">
    <source>
        <dbReference type="PIRSR" id="PIRSR500134-2"/>
    </source>
</evidence>
<evidence type="ECO:0000256" key="9">
    <source>
        <dbReference type="PIRSR" id="PIRSR500134-1"/>
    </source>
</evidence>
<dbReference type="PANTHER" id="PTHR43750">
    <property type="entry name" value="UDP-GLUCOSE 6-DEHYDROGENASE TUAD"/>
    <property type="match status" value="1"/>
</dbReference>
<evidence type="ECO:0000256" key="6">
    <source>
        <dbReference type="ARBA" id="ARBA00023027"/>
    </source>
</evidence>
<dbReference type="SUPFAM" id="SSF52413">
    <property type="entry name" value="UDP-glucose/GDP-mannose dehydrogenase C-terminal domain"/>
    <property type="match status" value="1"/>
</dbReference>
<dbReference type="InterPro" id="IPR036291">
    <property type="entry name" value="NAD(P)-bd_dom_sf"/>
</dbReference>
<dbReference type="RefSeq" id="WP_236090036.1">
    <property type="nucleotide sequence ID" value="NZ_JAKGSG010000040.1"/>
</dbReference>
<dbReference type="Gene3D" id="3.40.50.720">
    <property type="entry name" value="NAD(P)-binding Rossmann-like Domain"/>
    <property type="match status" value="2"/>
</dbReference>
<accession>A0AA41QFN1</accession>
<evidence type="ECO:0000256" key="11">
    <source>
        <dbReference type="PIRSR" id="PIRSR500134-3"/>
    </source>
</evidence>
<feature type="binding site" evidence="11">
    <location>
        <position position="118"/>
    </location>
    <ligand>
        <name>NAD(+)</name>
        <dbReference type="ChEBI" id="CHEBI:57540"/>
    </ligand>
</feature>
<dbReference type="PIRSF" id="PIRSF500134">
    <property type="entry name" value="UDPglc_DH_bac"/>
    <property type="match status" value="1"/>
</dbReference>
<dbReference type="SUPFAM" id="SSF48179">
    <property type="entry name" value="6-phosphogluconate dehydrogenase C-terminal domain-like"/>
    <property type="match status" value="1"/>
</dbReference>
<evidence type="ECO:0000256" key="2">
    <source>
        <dbReference type="ARBA" id="ARBA00006601"/>
    </source>
</evidence>
<feature type="binding site" evidence="11">
    <location>
        <position position="29"/>
    </location>
    <ligand>
        <name>NAD(+)</name>
        <dbReference type="ChEBI" id="CHEBI:57540"/>
    </ligand>
</feature>
<dbReference type="InterPro" id="IPR008927">
    <property type="entry name" value="6-PGluconate_DH-like_C_sf"/>
</dbReference>
<dbReference type="InterPro" id="IPR014027">
    <property type="entry name" value="UDP-Glc/GDP-Man_DH_C"/>
</dbReference>
<organism evidence="13 14">
    <name type="scientific">Antribacter soli</name>
    <dbReference type="NCBI Taxonomy" id="2910976"/>
    <lineage>
        <taxon>Bacteria</taxon>
        <taxon>Bacillati</taxon>
        <taxon>Actinomycetota</taxon>
        <taxon>Actinomycetes</taxon>
        <taxon>Micrococcales</taxon>
        <taxon>Promicromonosporaceae</taxon>
        <taxon>Antribacter</taxon>
    </lineage>
</organism>
<comment type="similarity">
    <text evidence="2 8">Belongs to the UDP-glucose/GDP-mannose dehydrogenase family.</text>
</comment>
<evidence type="ECO:0000256" key="3">
    <source>
        <dbReference type="ARBA" id="ARBA00012954"/>
    </source>
</evidence>
<feature type="binding site" evidence="11">
    <location>
        <position position="314"/>
    </location>
    <ligand>
        <name>NAD(+)</name>
        <dbReference type="ChEBI" id="CHEBI:57540"/>
    </ligand>
</feature>
<evidence type="ECO:0000256" key="7">
    <source>
        <dbReference type="ARBA" id="ARBA00047473"/>
    </source>
</evidence>
<dbReference type="Pfam" id="PF00984">
    <property type="entry name" value="UDPG_MGDP_dh"/>
    <property type="match status" value="1"/>
</dbReference>
<comment type="catalytic activity">
    <reaction evidence="7 8">
        <text>UDP-alpha-D-glucose + 2 NAD(+) + H2O = UDP-alpha-D-glucuronate + 2 NADH + 3 H(+)</text>
        <dbReference type="Rhea" id="RHEA:23596"/>
        <dbReference type="ChEBI" id="CHEBI:15377"/>
        <dbReference type="ChEBI" id="CHEBI:15378"/>
        <dbReference type="ChEBI" id="CHEBI:57540"/>
        <dbReference type="ChEBI" id="CHEBI:57945"/>
        <dbReference type="ChEBI" id="CHEBI:58052"/>
        <dbReference type="ChEBI" id="CHEBI:58885"/>
        <dbReference type="EC" id="1.1.1.22"/>
    </reaction>
</comment>
<dbReference type="SMART" id="SM00984">
    <property type="entry name" value="UDPG_MGDP_dh_C"/>
    <property type="match status" value="1"/>
</dbReference>
<protein>
    <recommendedName>
        <fullName evidence="4 8">UDP-glucose 6-dehydrogenase</fullName>
        <ecNumber evidence="3 8">1.1.1.22</ecNumber>
    </recommendedName>
</protein>
<evidence type="ECO:0000313" key="13">
    <source>
        <dbReference type="EMBL" id="MCF4122243.1"/>
    </source>
</evidence>
<dbReference type="GO" id="GO:0000271">
    <property type="term" value="P:polysaccharide biosynthetic process"/>
    <property type="evidence" value="ECO:0007669"/>
    <property type="project" value="InterPro"/>
</dbReference>
<evidence type="ECO:0000256" key="8">
    <source>
        <dbReference type="PIRNR" id="PIRNR000124"/>
    </source>
</evidence>
<proteinExistence type="inferred from homology"/>
<dbReference type="Proteomes" id="UP001165405">
    <property type="component" value="Unassembled WGS sequence"/>
</dbReference>
<feature type="binding site" evidence="10">
    <location>
        <begin position="142"/>
        <end position="145"/>
    </location>
    <ligand>
        <name>substrate</name>
    </ligand>
</feature>
<evidence type="ECO:0000256" key="5">
    <source>
        <dbReference type="ARBA" id="ARBA00023002"/>
    </source>
</evidence>
<feature type="binding site" evidence="10">
    <location>
        <position position="307"/>
    </location>
    <ligand>
        <name>substrate</name>
    </ligand>
</feature>
<feature type="binding site" evidence="10">
    <location>
        <begin position="242"/>
        <end position="246"/>
    </location>
    <ligand>
        <name>substrate</name>
    </ligand>
</feature>
<dbReference type="InterPro" id="IPR013328">
    <property type="entry name" value="6PGD_dom2"/>
</dbReference>
<dbReference type="PANTHER" id="PTHR43750:SF2">
    <property type="entry name" value="UDP-GLUCOSE 6-DEHYDROGENASE"/>
    <property type="match status" value="1"/>
</dbReference>
<dbReference type="InterPro" id="IPR028357">
    <property type="entry name" value="UDPglc_DH_bac"/>
</dbReference>
<dbReference type="Gene3D" id="1.10.1040.10">
    <property type="entry name" value="N-(1-d-carboxylethyl)-l-norvaline Dehydrogenase, domain 2"/>
    <property type="match status" value="1"/>
</dbReference>
<feature type="binding site" evidence="11">
    <location>
        <position position="256"/>
    </location>
    <ligand>
        <name>NAD(+)</name>
        <dbReference type="ChEBI" id="CHEBI:57540"/>
    </ligand>
</feature>
<comment type="caution">
    <text evidence="13">The sequence shown here is derived from an EMBL/GenBank/DDBJ whole genome shotgun (WGS) entry which is preliminary data.</text>
</comment>
<keyword evidence="6 8" id="KW-0520">NAD</keyword>
<dbReference type="SUPFAM" id="SSF51735">
    <property type="entry name" value="NAD(P)-binding Rossmann-fold domains"/>
    <property type="match status" value="1"/>
</dbReference>
<feature type="binding site" evidence="11">
    <location>
        <position position="83"/>
    </location>
    <ligand>
        <name>NAD(+)</name>
        <dbReference type="ChEBI" id="CHEBI:57540"/>
    </ligand>
</feature>
<evidence type="ECO:0000256" key="4">
    <source>
        <dbReference type="ARBA" id="ARBA00015132"/>
    </source>
</evidence>
<gene>
    <name evidence="13" type="ORF">L1785_14780</name>
</gene>
<dbReference type="GO" id="GO:0003979">
    <property type="term" value="F:UDP-glucose 6-dehydrogenase activity"/>
    <property type="evidence" value="ECO:0007669"/>
    <property type="project" value="UniProtKB-EC"/>
</dbReference>
<dbReference type="EC" id="1.1.1.22" evidence="3 8"/>
<keyword evidence="14" id="KW-1185">Reference proteome</keyword>
<dbReference type="InterPro" id="IPR001732">
    <property type="entry name" value="UDP-Glc/GDP-Man_DH_N"/>
</dbReference>
<keyword evidence="5 8" id="KW-0560">Oxidoreductase</keyword>
<dbReference type="InterPro" id="IPR014026">
    <property type="entry name" value="UDP-Glc/GDP-Man_DH_dimer"/>
</dbReference>
<sequence length="388" mass="42752">MKIAIAGTGYVGLSNAVILAQHHDVVAVDLDPSKVEKVNNRVSPIEDLELEEYLREKPLSLRATLDAAEAFTGATFVVIATPTDYDEKTNYFDTRSVESVVEAVLAVNPAATMVIKSTVPVGFTARLSEEHPGASIFFSPEFLREGRALHDNLHPSRIIVGDRSEAGKRFAELLLEGAIDDDVPVLLTDSTEAEAIKLFANTYLAMRVAYFNELDTYAARRGLDTAQIIEGVGLDPRIGSHYNNPSFGYGGYCLPKDTKQLLANYQDVPQNLINAVVEANTTRKDFIAADILSTKPRVVGVYRLIMKAGSDNFRASSIQGIMKRIKAKGVEVIVYEPSLGGDHFFNSELVHDFEEFKARADVIVANRRTELLDDVSEKVYTRDIYGTD</sequence>
<reference evidence="13" key="1">
    <citation type="submission" date="2022-01" db="EMBL/GenBank/DDBJ databases">
        <title>Antribacter sp. nov., isolated from Guizhou of China.</title>
        <authorList>
            <person name="Chengliang C."/>
            <person name="Ya Z."/>
        </authorList>
    </citation>
    <scope>NUCLEOTIDE SEQUENCE</scope>
    <source>
        <strain evidence="13">KLBMP 9083</strain>
    </source>
</reference>
<dbReference type="Pfam" id="PF03720">
    <property type="entry name" value="UDPG_MGDP_dh_C"/>
    <property type="match status" value="1"/>
</dbReference>
<dbReference type="PIRSF" id="PIRSF000124">
    <property type="entry name" value="UDPglc_GDPman_dh"/>
    <property type="match status" value="1"/>
</dbReference>
<feature type="binding site" evidence="11">
    <location>
        <position position="145"/>
    </location>
    <ligand>
        <name>NAD(+)</name>
        <dbReference type="ChEBI" id="CHEBI:57540"/>
    </ligand>
</feature>
<comment type="pathway">
    <text evidence="1">Nucleotide-sugar biosynthesis; UDP-alpha-D-glucuronate biosynthesis; UDP-alpha-D-glucuronate from UDP-alpha-D-glucose: step 1/1.</text>
</comment>
<dbReference type="GO" id="GO:0051287">
    <property type="term" value="F:NAD binding"/>
    <property type="evidence" value="ECO:0007669"/>
    <property type="project" value="InterPro"/>
</dbReference>
<name>A0AA41QFN1_9MICO</name>
<dbReference type="EMBL" id="JAKGSG010000040">
    <property type="protein sequence ID" value="MCF4122243.1"/>
    <property type="molecule type" value="Genomic_DNA"/>
</dbReference>
<evidence type="ECO:0000256" key="1">
    <source>
        <dbReference type="ARBA" id="ARBA00004701"/>
    </source>
</evidence>
<feature type="active site" description="Nucleophile" evidence="9">
    <location>
        <position position="253"/>
    </location>
</feature>